<dbReference type="Proteomes" id="UP000269221">
    <property type="component" value="Unassembled WGS sequence"/>
</dbReference>
<keyword evidence="3" id="KW-1185">Reference proteome</keyword>
<dbReference type="OrthoDB" id="9393271at2759"/>
<name>A0A3M0KRK6_HIRRU</name>
<dbReference type="EMBL" id="QRBI01000104">
    <property type="protein sequence ID" value="RMC15922.1"/>
    <property type="molecule type" value="Genomic_DNA"/>
</dbReference>
<organism evidence="2 3">
    <name type="scientific">Hirundo rustica rustica</name>
    <dbReference type="NCBI Taxonomy" id="333673"/>
    <lineage>
        <taxon>Eukaryota</taxon>
        <taxon>Metazoa</taxon>
        <taxon>Chordata</taxon>
        <taxon>Craniata</taxon>
        <taxon>Vertebrata</taxon>
        <taxon>Euteleostomi</taxon>
        <taxon>Archelosauria</taxon>
        <taxon>Archosauria</taxon>
        <taxon>Dinosauria</taxon>
        <taxon>Saurischia</taxon>
        <taxon>Theropoda</taxon>
        <taxon>Coelurosauria</taxon>
        <taxon>Aves</taxon>
        <taxon>Neognathae</taxon>
        <taxon>Neoaves</taxon>
        <taxon>Telluraves</taxon>
        <taxon>Australaves</taxon>
        <taxon>Passeriformes</taxon>
        <taxon>Sylvioidea</taxon>
        <taxon>Hirundinidae</taxon>
        <taxon>Hirundo</taxon>
    </lineage>
</organism>
<keyword evidence="1" id="KW-1133">Transmembrane helix</keyword>
<gene>
    <name evidence="2" type="ORF">DUI87_08128</name>
</gene>
<evidence type="ECO:0000313" key="3">
    <source>
        <dbReference type="Proteomes" id="UP000269221"/>
    </source>
</evidence>
<dbReference type="AlphaFoldDB" id="A0A3M0KRK6"/>
<protein>
    <submittedName>
        <fullName evidence="2">Uncharacterized protein</fullName>
    </submittedName>
</protein>
<keyword evidence="1" id="KW-0472">Membrane</keyword>
<reference evidence="2 3" key="1">
    <citation type="submission" date="2018-07" db="EMBL/GenBank/DDBJ databases">
        <title>A high quality draft genome assembly of the barn swallow (H. rustica rustica).</title>
        <authorList>
            <person name="Formenti G."/>
            <person name="Chiara M."/>
            <person name="Poveda L."/>
            <person name="Francoijs K.-J."/>
            <person name="Bonisoli-Alquati A."/>
            <person name="Canova L."/>
            <person name="Gianfranceschi L."/>
            <person name="Horner D.S."/>
            <person name="Saino N."/>
        </authorList>
    </citation>
    <scope>NUCLEOTIDE SEQUENCE [LARGE SCALE GENOMIC DNA]</scope>
    <source>
        <strain evidence="2">Chelidonia</strain>
        <tissue evidence="2">Blood</tissue>
    </source>
</reference>
<proteinExistence type="predicted"/>
<comment type="caution">
    <text evidence="2">The sequence shown here is derived from an EMBL/GenBank/DDBJ whole genome shotgun (WGS) entry which is preliminary data.</text>
</comment>
<sequence>MDKAMLARDQPGDCTPVLEGQSAMKVLWSAISVEVGMKISVSAKAQVTDTLESTETPENGHEGIRTSPPKKVVGSIAPLKCIHTNACGTGNKQEELEATGQQENCGLVEAWWDDLHNWDAAMDSCKIFRRDKQGRKIGKVALNFRSVMIVQNLMMVLIELSVYG</sequence>
<dbReference type="STRING" id="333673.A0A3M0KRK6"/>
<feature type="transmembrane region" description="Helical" evidence="1">
    <location>
        <begin position="142"/>
        <end position="163"/>
    </location>
</feature>
<keyword evidence="1" id="KW-0812">Transmembrane</keyword>
<evidence type="ECO:0000313" key="2">
    <source>
        <dbReference type="EMBL" id="RMC15922.1"/>
    </source>
</evidence>
<accession>A0A3M0KRK6</accession>
<evidence type="ECO:0000256" key="1">
    <source>
        <dbReference type="SAM" id="Phobius"/>
    </source>
</evidence>